<evidence type="ECO:0000256" key="6">
    <source>
        <dbReference type="ARBA" id="ARBA00047473"/>
    </source>
</evidence>
<dbReference type="SUPFAM" id="SSF51735">
    <property type="entry name" value="NAD(P)-binding Rossmann-fold domains"/>
    <property type="match status" value="1"/>
</dbReference>
<dbReference type="Gene3D" id="3.40.50.720">
    <property type="entry name" value="NAD(P)-binding Rossmann-like Domain"/>
    <property type="match status" value="2"/>
</dbReference>
<comment type="catalytic activity">
    <reaction evidence="6">
        <text>UDP-alpha-D-glucose + 2 NAD(+) + H2O = UDP-alpha-D-glucuronate + 2 NADH + 3 H(+)</text>
        <dbReference type="Rhea" id="RHEA:23596"/>
        <dbReference type="ChEBI" id="CHEBI:15377"/>
        <dbReference type="ChEBI" id="CHEBI:15378"/>
        <dbReference type="ChEBI" id="CHEBI:57540"/>
        <dbReference type="ChEBI" id="CHEBI:57945"/>
        <dbReference type="ChEBI" id="CHEBI:58052"/>
        <dbReference type="ChEBI" id="CHEBI:58885"/>
        <dbReference type="EC" id="1.1.1.22"/>
    </reaction>
</comment>
<reference evidence="11" key="1">
    <citation type="journal article" date="2020" name="mSystems">
        <title>Genome- and Community-Level Interaction Insights into Carbon Utilization and Element Cycling Functions of Hydrothermarchaeota in Hydrothermal Sediment.</title>
        <authorList>
            <person name="Zhou Z."/>
            <person name="Liu Y."/>
            <person name="Xu W."/>
            <person name="Pan J."/>
            <person name="Luo Z.H."/>
            <person name="Li M."/>
        </authorList>
    </citation>
    <scope>NUCLEOTIDE SEQUENCE [LARGE SCALE GENOMIC DNA]</scope>
    <source>
        <strain evidence="11">SpSt-1179</strain>
    </source>
</reference>
<keyword evidence="4" id="KW-0560">Oxidoreductase</keyword>
<dbReference type="InterPro" id="IPR028357">
    <property type="entry name" value="UDPglc_DH_bac"/>
</dbReference>
<feature type="binding site" evidence="9">
    <location>
        <position position="267"/>
    </location>
    <ligand>
        <name>NAD(+)</name>
        <dbReference type="ChEBI" id="CHEBI:57540"/>
    </ligand>
</feature>
<feature type="binding site" evidence="8">
    <location>
        <position position="325"/>
    </location>
    <ligand>
        <name>substrate</name>
    </ligand>
</feature>
<dbReference type="UniPathway" id="UPA00038">
    <property type="reaction ID" value="UER00491"/>
</dbReference>
<dbReference type="GO" id="GO:0006065">
    <property type="term" value="P:UDP-glucuronate biosynthetic process"/>
    <property type="evidence" value="ECO:0007669"/>
    <property type="project" value="UniProtKB-UniPathway"/>
</dbReference>
<sequence>MSKRISVIGTGYVGLVTGTGLADFGNRVICVDVDKAKIDMLNNGHIPIYEPGLKELVDKNFREGRLSFTTDIDRAIKESEVVFIGVGTPSKDNGEADLSYVEAVVESIAKNLDGYKVIVTKSTVPVGTNRWIKNAILGKSGKNDFDIVSNPEFLREGRAVHDVFHPDRVVIGYESERAKEIIQDIYKALYLIETPFLFCNLETAELIKYASNAFLATKITFINQIANLCEAVGADVHKVAKGMGMDGRISPKFLHPGPGYGGSCFPKDTKALVDIGNKYKVDISLVKEVVSSNEKQKARMVEKLENLLAGEVKGKKIGVLGLAFKAETDDMRESPAIVVIEDLLKRGAVVIAHDPQAMENAKTIFGDSIEYADNEYKAMNDSDAIMILTEWNQYRGLDLEMAKRLMKGNIILDTRNLL</sequence>
<feature type="binding site" evidence="9">
    <location>
        <position position="156"/>
    </location>
    <ligand>
        <name>NAD(+)</name>
        <dbReference type="ChEBI" id="CHEBI:57540"/>
    </ligand>
</feature>
<evidence type="ECO:0000256" key="5">
    <source>
        <dbReference type="ARBA" id="ARBA00023027"/>
    </source>
</evidence>
<dbReference type="GO" id="GO:0051287">
    <property type="term" value="F:NAD binding"/>
    <property type="evidence" value="ECO:0007669"/>
    <property type="project" value="InterPro"/>
</dbReference>
<feature type="active site" description="Nucleophile" evidence="7">
    <location>
        <position position="264"/>
    </location>
</feature>
<dbReference type="InterPro" id="IPR008927">
    <property type="entry name" value="6-PGluconate_DH-like_C_sf"/>
</dbReference>
<organism evidence="11">
    <name type="scientific">Mesotoga infera</name>
    <dbReference type="NCBI Taxonomy" id="1236046"/>
    <lineage>
        <taxon>Bacteria</taxon>
        <taxon>Thermotogati</taxon>
        <taxon>Thermotogota</taxon>
        <taxon>Thermotogae</taxon>
        <taxon>Kosmotogales</taxon>
        <taxon>Kosmotogaceae</taxon>
        <taxon>Mesotoga</taxon>
    </lineage>
</organism>
<evidence type="ECO:0000259" key="10">
    <source>
        <dbReference type="SMART" id="SM00984"/>
    </source>
</evidence>
<feature type="binding site" evidence="8">
    <location>
        <begin position="253"/>
        <end position="257"/>
    </location>
    <ligand>
        <name>substrate</name>
    </ligand>
</feature>
<dbReference type="InterPro" id="IPR017476">
    <property type="entry name" value="UDP-Glc/GDP-Man"/>
</dbReference>
<dbReference type="PIRSF" id="PIRSF000124">
    <property type="entry name" value="UDPglc_GDPman_dh"/>
    <property type="match status" value="1"/>
</dbReference>
<feature type="binding site" evidence="8">
    <location>
        <begin position="153"/>
        <end position="156"/>
    </location>
    <ligand>
        <name>substrate</name>
    </ligand>
</feature>
<dbReference type="SUPFAM" id="SSF52413">
    <property type="entry name" value="UDP-glucose/GDP-mannose dehydrogenase C-terminal domain"/>
    <property type="match status" value="1"/>
</dbReference>
<evidence type="ECO:0000256" key="1">
    <source>
        <dbReference type="ARBA" id="ARBA00004701"/>
    </source>
</evidence>
<dbReference type="Pfam" id="PF00984">
    <property type="entry name" value="UDPG_MGDP_dh"/>
    <property type="match status" value="1"/>
</dbReference>
<feature type="binding site" evidence="9">
    <location>
        <position position="88"/>
    </location>
    <ligand>
        <name>NAD(+)</name>
        <dbReference type="ChEBI" id="CHEBI:57540"/>
    </ligand>
</feature>
<gene>
    <name evidence="11" type="ORF">ENN47_13155</name>
</gene>
<dbReference type="PIRSF" id="PIRSF500134">
    <property type="entry name" value="UDPglc_DH_bac"/>
    <property type="match status" value="1"/>
</dbReference>
<dbReference type="InterPro" id="IPR036291">
    <property type="entry name" value="NAD(P)-bd_dom_sf"/>
</dbReference>
<feature type="binding site" evidence="9">
    <location>
        <position position="332"/>
    </location>
    <ligand>
        <name>NAD(+)</name>
        <dbReference type="ChEBI" id="CHEBI:57540"/>
    </ligand>
</feature>
<dbReference type="PANTHER" id="PTHR43750">
    <property type="entry name" value="UDP-GLUCOSE 6-DEHYDROGENASE TUAD"/>
    <property type="match status" value="1"/>
</dbReference>
<dbReference type="GO" id="GO:0000271">
    <property type="term" value="P:polysaccharide biosynthetic process"/>
    <property type="evidence" value="ECO:0007669"/>
    <property type="project" value="InterPro"/>
</dbReference>
<evidence type="ECO:0000256" key="3">
    <source>
        <dbReference type="ARBA" id="ARBA00012954"/>
    </source>
</evidence>
<dbReference type="SUPFAM" id="SSF48179">
    <property type="entry name" value="6-phosphogluconate dehydrogenase C-terminal domain-like"/>
    <property type="match status" value="1"/>
</dbReference>
<evidence type="ECO:0000256" key="4">
    <source>
        <dbReference type="ARBA" id="ARBA00023002"/>
    </source>
</evidence>
<dbReference type="AlphaFoldDB" id="A0A7C1CVP9"/>
<evidence type="ECO:0000256" key="8">
    <source>
        <dbReference type="PIRSR" id="PIRSR500134-2"/>
    </source>
</evidence>
<dbReference type="Gene3D" id="1.20.5.100">
    <property type="entry name" value="Cytochrome c1, transmembrane anchor, C-terminal"/>
    <property type="match status" value="1"/>
</dbReference>
<dbReference type="InterPro" id="IPR036220">
    <property type="entry name" value="UDP-Glc/GDP-Man_DH_C_sf"/>
</dbReference>
<feature type="non-terminal residue" evidence="11">
    <location>
        <position position="418"/>
    </location>
</feature>
<dbReference type="PANTHER" id="PTHR43750:SF3">
    <property type="entry name" value="UDP-GLUCOSE 6-DEHYDROGENASE TUAD"/>
    <property type="match status" value="1"/>
</dbReference>
<feature type="binding site" evidence="8">
    <location>
        <position position="261"/>
    </location>
    <ligand>
        <name>substrate</name>
    </ligand>
</feature>
<feature type="binding site" evidence="9">
    <location>
        <position position="32"/>
    </location>
    <ligand>
        <name>NAD(+)</name>
        <dbReference type="ChEBI" id="CHEBI:57540"/>
    </ligand>
</feature>
<comment type="caution">
    <text evidence="11">The sequence shown here is derived from an EMBL/GenBank/DDBJ whole genome shotgun (WGS) entry which is preliminary data.</text>
</comment>
<dbReference type="Proteomes" id="UP000886198">
    <property type="component" value="Unassembled WGS sequence"/>
</dbReference>
<comment type="similarity">
    <text evidence="2">Belongs to the UDP-glucose/GDP-mannose dehydrogenase family.</text>
</comment>
<dbReference type="GO" id="GO:0003979">
    <property type="term" value="F:UDP-glucose 6-dehydrogenase activity"/>
    <property type="evidence" value="ECO:0007669"/>
    <property type="project" value="UniProtKB-EC"/>
</dbReference>
<evidence type="ECO:0000256" key="9">
    <source>
        <dbReference type="PIRSR" id="PIRSR500134-3"/>
    </source>
</evidence>
<dbReference type="SMART" id="SM00984">
    <property type="entry name" value="UDPG_MGDP_dh_C"/>
    <property type="match status" value="1"/>
</dbReference>
<dbReference type="InterPro" id="IPR001732">
    <property type="entry name" value="UDP-Glc/GDP-Man_DH_N"/>
</dbReference>
<protein>
    <recommendedName>
        <fullName evidence="3">UDP-glucose 6-dehydrogenase</fullName>
        <ecNumber evidence="3">1.1.1.22</ecNumber>
    </recommendedName>
</protein>
<feature type="binding site" evidence="9">
    <location>
        <position position="37"/>
    </location>
    <ligand>
        <name>NAD(+)</name>
        <dbReference type="ChEBI" id="CHEBI:57540"/>
    </ligand>
</feature>
<evidence type="ECO:0000256" key="2">
    <source>
        <dbReference type="ARBA" id="ARBA00006601"/>
    </source>
</evidence>
<dbReference type="InterPro" id="IPR014027">
    <property type="entry name" value="UDP-Glc/GDP-Man_DH_C"/>
</dbReference>
<dbReference type="InterPro" id="IPR014026">
    <property type="entry name" value="UDP-Glc/GDP-Man_DH_dimer"/>
</dbReference>
<accession>A0A7C1CVP9</accession>
<dbReference type="EMBL" id="DSBT01000409">
    <property type="protein sequence ID" value="HDP79094.1"/>
    <property type="molecule type" value="Genomic_DNA"/>
</dbReference>
<dbReference type="Pfam" id="PF03720">
    <property type="entry name" value="UDPG_MGDP_dh_C"/>
    <property type="match status" value="1"/>
</dbReference>
<feature type="binding site" evidence="9">
    <location>
        <position position="123"/>
    </location>
    <ligand>
        <name>NAD(+)</name>
        <dbReference type="ChEBI" id="CHEBI:57540"/>
    </ligand>
</feature>
<name>A0A7C1CVP9_9BACT</name>
<feature type="binding site" evidence="8">
    <location>
        <position position="208"/>
    </location>
    <ligand>
        <name>substrate</name>
    </ligand>
</feature>
<dbReference type="EC" id="1.1.1.22" evidence="3"/>
<evidence type="ECO:0000256" key="7">
    <source>
        <dbReference type="PIRSR" id="PIRSR500134-1"/>
    </source>
</evidence>
<keyword evidence="5 9" id="KW-0520">NAD</keyword>
<dbReference type="NCBIfam" id="TIGR03026">
    <property type="entry name" value="NDP-sugDHase"/>
    <property type="match status" value="1"/>
</dbReference>
<proteinExistence type="inferred from homology"/>
<comment type="pathway">
    <text evidence="1">Nucleotide-sugar biosynthesis; UDP-alpha-D-glucuronate biosynthesis; UDP-alpha-D-glucuronate from UDP-alpha-D-glucose: step 1/1.</text>
</comment>
<dbReference type="Pfam" id="PF03721">
    <property type="entry name" value="UDPG_MGDP_dh_N"/>
    <property type="match status" value="1"/>
</dbReference>
<evidence type="ECO:0000313" key="11">
    <source>
        <dbReference type="EMBL" id="HDP79094.1"/>
    </source>
</evidence>
<feature type="domain" description="UDP-glucose/GDP-mannose dehydrogenase C-terminal" evidence="10">
    <location>
        <begin position="318"/>
        <end position="417"/>
    </location>
</feature>